<dbReference type="RefSeq" id="WP_230301134.1">
    <property type="nucleotide sequence ID" value="NZ_CAKKMG010000009.1"/>
</dbReference>
<evidence type="ECO:0000256" key="1">
    <source>
        <dbReference type="ARBA" id="ARBA00023125"/>
    </source>
</evidence>
<evidence type="ECO:0000313" key="4">
    <source>
        <dbReference type="EMBL" id="CAH0169900.1"/>
    </source>
</evidence>
<dbReference type="AlphaFoldDB" id="A0A9W4PCX2"/>
<dbReference type="GO" id="GO:0003677">
    <property type="term" value="F:DNA binding"/>
    <property type="evidence" value="ECO:0007669"/>
    <property type="project" value="UniProtKB-KW"/>
</dbReference>
<dbReference type="Pfam" id="PF00376">
    <property type="entry name" value="MerR"/>
    <property type="match status" value="1"/>
</dbReference>
<dbReference type="InterPro" id="IPR000551">
    <property type="entry name" value="MerR-type_HTH_dom"/>
</dbReference>
<accession>A0A9W4PCX2</accession>
<dbReference type="InterPro" id="IPR047057">
    <property type="entry name" value="MerR_fam"/>
</dbReference>
<feature type="coiled-coil region" evidence="2">
    <location>
        <begin position="83"/>
        <end position="110"/>
    </location>
</feature>
<dbReference type="PROSITE" id="PS50937">
    <property type="entry name" value="HTH_MERR_2"/>
    <property type="match status" value="1"/>
</dbReference>
<dbReference type="EMBL" id="CAKKMG010000009">
    <property type="protein sequence ID" value="CAH0169900.1"/>
    <property type="molecule type" value="Genomic_DNA"/>
</dbReference>
<keyword evidence="1" id="KW-0238">DNA-binding</keyword>
<organism evidence="4 5">
    <name type="scientific">Peribacillus simplex</name>
    <dbReference type="NCBI Taxonomy" id="1478"/>
    <lineage>
        <taxon>Bacteria</taxon>
        <taxon>Bacillati</taxon>
        <taxon>Bacillota</taxon>
        <taxon>Bacilli</taxon>
        <taxon>Bacillales</taxon>
        <taxon>Bacillaceae</taxon>
        <taxon>Peribacillus</taxon>
    </lineage>
</organism>
<reference evidence="4" key="1">
    <citation type="submission" date="2021-11" db="EMBL/GenBank/DDBJ databases">
        <authorList>
            <person name="Bulgarelli D."/>
        </authorList>
    </citation>
    <scope>NUCLEOTIDE SEQUENCE</scope>
    <source>
        <strain evidence="4">Bi133</strain>
    </source>
</reference>
<feature type="domain" description="HTH merR-type" evidence="3">
    <location>
        <begin position="1"/>
        <end position="69"/>
    </location>
</feature>
<proteinExistence type="predicted"/>
<evidence type="ECO:0000259" key="3">
    <source>
        <dbReference type="PROSITE" id="PS50937"/>
    </source>
</evidence>
<dbReference type="GO" id="GO:0003700">
    <property type="term" value="F:DNA-binding transcription factor activity"/>
    <property type="evidence" value="ECO:0007669"/>
    <property type="project" value="InterPro"/>
</dbReference>
<dbReference type="SMART" id="SM00422">
    <property type="entry name" value="HTH_MERR"/>
    <property type="match status" value="1"/>
</dbReference>
<evidence type="ECO:0000313" key="5">
    <source>
        <dbReference type="Proteomes" id="UP000789326"/>
    </source>
</evidence>
<dbReference type="SUPFAM" id="SSF46955">
    <property type="entry name" value="Putative DNA-binding domain"/>
    <property type="match status" value="1"/>
</dbReference>
<dbReference type="InterPro" id="IPR009061">
    <property type="entry name" value="DNA-bd_dom_put_sf"/>
</dbReference>
<name>A0A9W4PCX2_9BACI</name>
<dbReference type="Gene3D" id="1.10.1660.10">
    <property type="match status" value="1"/>
</dbReference>
<sequence>MNSKQVAEMFDLSVDTLRYYERIGVIPPVTRDKNGYRNYKTSDLNWIFLAKSLRSAGLSIESLIEFASLAGLSETQNVEDAQKQILVDQLEEVEKNIEKMKEVHSLLQYKIDTYDVHIAMFKSGEMTKDKVEKLWEMKHFKKRE</sequence>
<gene>
    <name evidence="4" type="primary">adhR</name>
    <name evidence="4" type="ORF">SRABI133_01158</name>
</gene>
<dbReference type="CDD" id="cd01109">
    <property type="entry name" value="HTH_YyaN"/>
    <property type="match status" value="1"/>
</dbReference>
<dbReference type="PANTHER" id="PTHR30204">
    <property type="entry name" value="REDOX-CYCLING DRUG-SENSING TRANSCRIPTIONAL ACTIVATOR SOXR"/>
    <property type="match status" value="1"/>
</dbReference>
<keyword evidence="2" id="KW-0175">Coiled coil</keyword>
<protein>
    <submittedName>
        <fullName evidence="4">HTH-type transcriptional regulator AdhR</fullName>
    </submittedName>
</protein>
<dbReference type="PANTHER" id="PTHR30204:SF98">
    <property type="entry name" value="HTH-TYPE TRANSCRIPTIONAL REGULATOR ADHR"/>
    <property type="match status" value="1"/>
</dbReference>
<evidence type="ECO:0000256" key="2">
    <source>
        <dbReference type="SAM" id="Coils"/>
    </source>
</evidence>
<dbReference type="Proteomes" id="UP000789326">
    <property type="component" value="Unassembled WGS sequence"/>
</dbReference>
<comment type="caution">
    <text evidence="4">The sequence shown here is derived from an EMBL/GenBank/DDBJ whole genome shotgun (WGS) entry which is preliminary data.</text>
</comment>